<dbReference type="AlphaFoldDB" id="A0A398BXF8"/>
<dbReference type="Proteomes" id="UP000266649">
    <property type="component" value="Unassembled WGS sequence"/>
</dbReference>
<proteinExistence type="predicted"/>
<reference evidence="2 3" key="1">
    <citation type="submission" date="2018-09" db="EMBL/GenBank/DDBJ databases">
        <title>Gemmobacter lutimaris sp. nov., a marine bacterium isolated from tidal flat.</title>
        <authorList>
            <person name="Lee D.W."/>
            <person name="Yoo Y."/>
            <person name="Kim J.-J."/>
            <person name="Kim B.S."/>
        </authorList>
    </citation>
    <scope>NUCLEOTIDE SEQUENCE [LARGE SCALE GENOMIC DNA]</scope>
    <source>
        <strain evidence="2 3">YJ-T1-11</strain>
    </source>
</reference>
<evidence type="ECO:0000256" key="1">
    <source>
        <dbReference type="SAM" id="Phobius"/>
    </source>
</evidence>
<comment type="caution">
    <text evidence="2">The sequence shown here is derived from an EMBL/GenBank/DDBJ whole genome shotgun (WGS) entry which is preliminary data.</text>
</comment>
<evidence type="ECO:0000313" key="3">
    <source>
        <dbReference type="Proteomes" id="UP000266649"/>
    </source>
</evidence>
<gene>
    <name evidence="2" type="ORF">D2N39_11610</name>
</gene>
<accession>A0A398BXF8</accession>
<dbReference type="EMBL" id="QXXQ01000005">
    <property type="protein sequence ID" value="RID91876.1"/>
    <property type="molecule type" value="Genomic_DNA"/>
</dbReference>
<keyword evidence="3" id="KW-1185">Reference proteome</keyword>
<feature type="transmembrane region" description="Helical" evidence="1">
    <location>
        <begin position="21"/>
        <end position="38"/>
    </location>
</feature>
<organism evidence="2 3">
    <name type="scientific">Gemmobacter lutimaris</name>
    <dbReference type="NCBI Taxonomy" id="2306023"/>
    <lineage>
        <taxon>Bacteria</taxon>
        <taxon>Pseudomonadati</taxon>
        <taxon>Pseudomonadota</taxon>
        <taxon>Alphaproteobacteria</taxon>
        <taxon>Rhodobacterales</taxon>
        <taxon>Paracoccaceae</taxon>
        <taxon>Gemmobacter</taxon>
    </lineage>
</organism>
<sequence length="66" mass="7344">MMIRRTDYADRPIRTWLEGEARTWVVASLIIVVGLHMPSGCVSATVRAVWGVGPYFAPVEVDQGVR</sequence>
<name>A0A398BXF8_9RHOB</name>
<keyword evidence="1" id="KW-0812">Transmembrane</keyword>
<keyword evidence="1" id="KW-1133">Transmembrane helix</keyword>
<evidence type="ECO:0000313" key="2">
    <source>
        <dbReference type="EMBL" id="RID91876.1"/>
    </source>
</evidence>
<protein>
    <submittedName>
        <fullName evidence="2">Uncharacterized protein</fullName>
    </submittedName>
</protein>
<keyword evidence="1" id="KW-0472">Membrane</keyword>